<feature type="compositionally biased region" description="Basic and acidic residues" evidence="3">
    <location>
        <begin position="250"/>
        <end position="260"/>
    </location>
</feature>
<dbReference type="Proteomes" id="UP000620124">
    <property type="component" value="Unassembled WGS sequence"/>
</dbReference>
<gene>
    <name evidence="5" type="ORF">MVEN_00035600</name>
</gene>
<feature type="domain" description="CCHC-type" evidence="4">
    <location>
        <begin position="241"/>
        <end position="256"/>
    </location>
</feature>
<dbReference type="GO" id="GO:0003676">
    <property type="term" value="F:nucleic acid binding"/>
    <property type="evidence" value="ECO:0007669"/>
    <property type="project" value="InterPro"/>
</dbReference>
<comment type="caution">
    <text evidence="5">The sequence shown here is derived from an EMBL/GenBank/DDBJ whole genome shotgun (WGS) entry which is preliminary data.</text>
</comment>
<keyword evidence="2" id="KW-0479">Metal-binding</keyword>
<sequence>MSTYRLNIQPLSGAEDWPVWSTQTEDILNDMGLLDHILDDAAPPDPVVDSDGKAKPDTANNKVWRTANRRALGQIRLRVAPSIIVDIRHAKTALEAWTILRDNYQEDGGIAVILAIRNLFSTRASEESDMQKHLRLMKGYAEDLRSLGYALPNEVISLAFLTSMPDSWDSWVGSTALDDTRLKNTAKTTAAILIEAKRRNPTEPDSVPDAALVARSNRSLPRKPHAAPQSSSNGKSKPMTCYNCGGRGHLSRDCPSDRVR</sequence>
<evidence type="ECO:0000313" key="6">
    <source>
        <dbReference type="Proteomes" id="UP000620124"/>
    </source>
</evidence>
<protein>
    <recommendedName>
        <fullName evidence="4">CCHC-type domain-containing protein</fullName>
    </recommendedName>
</protein>
<organism evidence="5 6">
    <name type="scientific">Mycena venus</name>
    <dbReference type="NCBI Taxonomy" id="2733690"/>
    <lineage>
        <taxon>Eukaryota</taxon>
        <taxon>Fungi</taxon>
        <taxon>Dikarya</taxon>
        <taxon>Basidiomycota</taxon>
        <taxon>Agaricomycotina</taxon>
        <taxon>Agaricomycetes</taxon>
        <taxon>Agaricomycetidae</taxon>
        <taxon>Agaricales</taxon>
        <taxon>Marasmiineae</taxon>
        <taxon>Mycenaceae</taxon>
        <taxon>Mycena</taxon>
    </lineage>
</organism>
<reference evidence="5" key="1">
    <citation type="submission" date="2020-05" db="EMBL/GenBank/DDBJ databases">
        <title>Mycena genomes resolve the evolution of fungal bioluminescence.</title>
        <authorList>
            <person name="Tsai I.J."/>
        </authorList>
    </citation>
    <scope>NUCLEOTIDE SEQUENCE</scope>
    <source>
        <strain evidence="5">CCC161011</strain>
    </source>
</reference>
<evidence type="ECO:0000259" key="4">
    <source>
        <dbReference type="PROSITE" id="PS50158"/>
    </source>
</evidence>
<keyword evidence="2" id="KW-0863">Zinc-finger</keyword>
<dbReference type="SUPFAM" id="SSF57756">
    <property type="entry name" value="Retrovirus zinc finger-like domains"/>
    <property type="match status" value="1"/>
</dbReference>
<dbReference type="GO" id="GO:0008270">
    <property type="term" value="F:zinc ion binding"/>
    <property type="evidence" value="ECO:0007669"/>
    <property type="project" value="UniProtKB-KW"/>
</dbReference>
<dbReference type="PROSITE" id="PS50158">
    <property type="entry name" value="ZF_CCHC"/>
    <property type="match status" value="1"/>
</dbReference>
<name>A0A8H6Z6C9_9AGAR</name>
<dbReference type="InterPro" id="IPR001878">
    <property type="entry name" value="Znf_CCHC"/>
</dbReference>
<dbReference type="OrthoDB" id="2940591at2759"/>
<evidence type="ECO:0000256" key="3">
    <source>
        <dbReference type="SAM" id="MobiDB-lite"/>
    </source>
</evidence>
<dbReference type="EMBL" id="JACAZI010000001">
    <property type="protein sequence ID" value="KAF7371789.1"/>
    <property type="molecule type" value="Genomic_DNA"/>
</dbReference>
<accession>A0A8H6Z6C9</accession>
<evidence type="ECO:0000256" key="2">
    <source>
        <dbReference type="PROSITE-ProRule" id="PRU00047"/>
    </source>
</evidence>
<keyword evidence="6" id="KW-1185">Reference proteome</keyword>
<keyword evidence="2" id="KW-0862">Zinc</keyword>
<evidence type="ECO:0000313" key="5">
    <source>
        <dbReference type="EMBL" id="KAF7371789.1"/>
    </source>
</evidence>
<dbReference type="AlphaFoldDB" id="A0A8H6Z6C9"/>
<proteinExistence type="predicted"/>
<dbReference type="SMART" id="SM00343">
    <property type="entry name" value="ZnF_C2HC"/>
    <property type="match status" value="1"/>
</dbReference>
<dbReference type="Gene3D" id="4.10.60.10">
    <property type="entry name" value="Zinc finger, CCHC-type"/>
    <property type="match status" value="1"/>
</dbReference>
<dbReference type="Pfam" id="PF14223">
    <property type="entry name" value="Retrotran_gag_2"/>
    <property type="match status" value="1"/>
</dbReference>
<feature type="region of interest" description="Disordered" evidence="3">
    <location>
        <begin position="215"/>
        <end position="260"/>
    </location>
</feature>
<dbReference type="GO" id="GO:0006397">
    <property type="term" value="P:mRNA processing"/>
    <property type="evidence" value="ECO:0007669"/>
    <property type="project" value="UniProtKB-KW"/>
</dbReference>
<evidence type="ECO:0000256" key="1">
    <source>
        <dbReference type="ARBA" id="ARBA00022664"/>
    </source>
</evidence>
<dbReference type="InterPro" id="IPR036875">
    <property type="entry name" value="Znf_CCHC_sf"/>
</dbReference>
<dbReference type="Pfam" id="PF00098">
    <property type="entry name" value="zf-CCHC"/>
    <property type="match status" value="1"/>
</dbReference>
<keyword evidence="1" id="KW-0507">mRNA processing</keyword>